<sequence>MYRLSYSEILEDAPDLGREREREAFDRAIGLLRSAEARGPAAVAERSEAVGYVQNLWNLLVRDLLDPENGLPEGLRSDLVSIGIWTMREAGEVLSAPERSLSALIEVNASIRDGLR</sequence>
<evidence type="ECO:0000313" key="2">
    <source>
        <dbReference type="Proteomes" id="UP000198804"/>
    </source>
</evidence>
<accession>A0A1I4IJ01</accession>
<dbReference type="RefSeq" id="WP_091949782.1">
    <property type="nucleotide sequence ID" value="NZ_FOSV01000017.1"/>
</dbReference>
<dbReference type="EMBL" id="FOSV01000017">
    <property type="protein sequence ID" value="SFL54342.1"/>
    <property type="molecule type" value="Genomic_DNA"/>
</dbReference>
<keyword evidence="1" id="KW-0966">Cell projection</keyword>
<organism evidence="1 2">
    <name type="scientific">Methylorubrum salsuginis</name>
    <dbReference type="NCBI Taxonomy" id="414703"/>
    <lineage>
        <taxon>Bacteria</taxon>
        <taxon>Pseudomonadati</taxon>
        <taxon>Pseudomonadota</taxon>
        <taxon>Alphaproteobacteria</taxon>
        <taxon>Hyphomicrobiales</taxon>
        <taxon>Methylobacteriaceae</taxon>
        <taxon>Methylorubrum</taxon>
    </lineage>
</organism>
<reference evidence="2" key="1">
    <citation type="submission" date="2016-10" db="EMBL/GenBank/DDBJ databases">
        <authorList>
            <person name="Varghese N."/>
            <person name="Submissions S."/>
        </authorList>
    </citation>
    <scope>NUCLEOTIDE SEQUENCE [LARGE SCALE GENOMIC DNA]</scope>
    <source>
        <strain evidence="2">CGMCC 1.6474</strain>
    </source>
</reference>
<dbReference type="GO" id="GO:0044781">
    <property type="term" value="P:bacterial-type flagellum organization"/>
    <property type="evidence" value="ECO:0007669"/>
    <property type="project" value="InterPro"/>
</dbReference>
<dbReference type="Pfam" id="PF07309">
    <property type="entry name" value="FlaF"/>
    <property type="match status" value="1"/>
</dbReference>
<dbReference type="InterPro" id="IPR010845">
    <property type="entry name" value="FlaF"/>
</dbReference>
<protein>
    <submittedName>
        <fullName evidence="1">Flagellar protein FlaF</fullName>
    </submittedName>
</protein>
<dbReference type="OrthoDB" id="9808944at2"/>
<evidence type="ECO:0000313" key="1">
    <source>
        <dbReference type="EMBL" id="SFL54342.1"/>
    </source>
</evidence>
<gene>
    <name evidence="1" type="ORF">SAMN04488125_11796</name>
</gene>
<keyword evidence="1" id="KW-0282">Flagellum</keyword>
<proteinExistence type="predicted"/>
<keyword evidence="2" id="KW-1185">Reference proteome</keyword>
<dbReference type="Proteomes" id="UP000198804">
    <property type="component" value="Unassembled WGS sequence"/>
</dbReference>
<dbReference type="STRING" id="414703.SAMN04488125_11796"/>
<name>A0A1I4IJ01_9HYPH</name>
<keyword evidence="1" id="KW-0969">Cilium</keyword>
<dbReference type="NCBIfam" id="NF009434">
    <property type="entry name" value="PRK12793.1"/>
    <property type="match status" value="1"/>
</dbReference>
<dbReference type="AlphaFoldDB" id="A0A1I4IJ01"/>